<dbReference type="Proteomes" id="UP000062317">
    <property type="component" value="Unassembled WGS sequence"/>
</dbReference>
<organism evidence="1 2">
    <name type="scientific">Burkholderia territorii</name>
    <dbReference type="NCBI Taxonomy" id="1503055"/>
    <lineage>
        <taxon>Bacteria</taxon>
        <taxon>Pseudomonadati</taxon>
        <taxon>Pseudomonadota</taxon>
        <taxon>Betaproteobacteria</taxon>
        <taxon>Burkholderiales</taxon>
        <taxon>Burkholderiaceae</taxon>
        <taxon>Burkholderia</taxon>
        <taxon>Burkholderia cepacia complex</taxon>
    </lineage>
</organism>
<name>A0A105V3P3_9BURK</name>
<evidence type="ECO:0000313" key="1">
    <source>
        <dbReference type="EMBL" id="KVV40787.1"/>
    </source>
</evidence>
<gene>
    <name evidence="1" type="ORF">WT27_12710</name>
</gene>
<proteinExistence type="predicted"/>
<protein>
    <submittedName>
        <fullName evidence="1">Uncharacterized protein</fullName>
    </submittedName>
</protein>
<dbReference type="EMBL" id="LPEQ01000113">
    <property type="protein sequence ID" value="KVV40787.1"/>
    <property type="molecule type" value="Genomic_DNA"/>
</dbReference>
<keyword evidence="2" id="KW-1185">Reference proteome</keyword>
<accession>A0A105V3P3</accession>
<sequence>MEPIVFDALKSLVNRARFLQRVRLATIREETIAAGFSAEVVDEAVKFWADYEHHKVVAR</sequence>
<dbReference type="AlphaFoldDB" id="A0A105V3P3"/>
<comment type="caution">
    <text evidence="1">The sequence shown here is derived from an EMBL/GenBank/DDBJ whole genome shotgun (WGS) entry which is preliminary data.</text>
</comment>
<reference evidence="1 2" key="1">
    <citation type="submission" date="2015-11" db="EMBL/GenBank/DDBJ databases">
        <title>Expanding the genomic diversity of Burkholderia species for the development of highly accurate diagnostics.</title>
        <authorList>
            <person name="Sahl J."/>
            <person name="Keim P."/>
            <person name="Wagner D."/>
        </authorList>
    </citation>
    <scope>NUCLEOTIDE SEQUENCE [LARGE SCALE GENOMIC DNA]</scope>
    <source>
        <strain evidence="1 2">MSMB1301WGS</strain>
    </source>
</reference>
<evidence type="ECO:0000313" key="2">
    <source>
        <dbReference type="Proteomes" id="UP000062317"/>
    </source>
</evidence>
<dbReference type="RefSeq" id="WP_060108110.1">
    <property type="nucleotide sequence ID" value="NZ_LPEQ01000113.1"/>
</dbReference>